<evidence type="ECO:0000313" key="2">
    <source>
        <dbReference type="Proteomes" id="UP001405405"/>
    </source>
</evidence>
<dbReference type="Proteomes" id="UP001405405">
    <property type="component" value="Unassembled WGS sequence"/>
</dbReference>
<reference evidence="1 2" key="1">
    <citation type="submission" date="2023-12" db="EMBL/GenBank/DDBJ databases">
        <title>Chromobacterium sp. strain TRC.1.1.SA producing antimicrobial pigment.</title>
        <authorList>
            <person name="Verma N."/>
            <person name="Choksket S."/>
            <person name="Pinnaka A.K."/>
            <person name="Korpole S."/>
        </authorList>
    </citation>
    <scope>NUCLEOTIDE SEQUENCE [LARGE SCALE GENOMIC DNA]</scope>
    <source>
        <strain evidence="1 2">TRC1.1.SA</strain>
    </source>
</reference>
<evidence type="ECO:0000313" key="1">
    <source>
        <dbReference type="EMBL" id="MEN7429208.1"/>
    </source>
</evidence>
<protein>
    <submittedName>
        <fullName evidence="1">Uncharacterized protein</fullName>
    </submittedName>
</protein>
<sequence length="139" mass="15807">MMGVSSAERAVTKTKYLARVVAYFKGEFARLLAARDAELLEELKELRSPVRDEQGRLVFDFRFEQLYFLLARRTDIGEEELPGTLGNGKDVSDFCRLISHPWPIKEFELHGLTIKPVQLARSTGGTLYRIQSLHPLLVG</sequence>
<accession>A0ABV0CES1</accession>
<dbReference type="EMBL" id="JAYFSJ010000001">
    <property type="protein sequence ID" value="MEN7429208.1"/>
    <property type="molecule type" value="Genomic_DNA"/>
</dbReference>
<keyword evidence="2" id="KW-1185">Reference proteome</keyword>
<organism evidence="1 2">
    <name type="scientific">Chromobacterium indicum</name>
    <dbReference type="NCBI Taxonomy" id="3110228"/>
    <lineage>
        <taxon>Bacteria</taxon>
        <taxon>Pseudomonadati</taxon>
        <taxon>Pseudomonadota</taxon>
        <taxon>Betaproteobacteria</taxon>
        <taxon>Neisseriales</taxon>
        <taxon>Chromobacteriaceae</taxon>
        <taxon>Chromobacterium</taxon>
    </lineage>
</organism>
<comment type="caution">
    <text evidence="1">The sequence shown here is derived from an EMBL/GenBank/DDBJ whole genome shotgun (WGS) entry which is preliminary data.</text>
</comment>
<proteinExistence type="predicted"/>
<name>A0ABV0CES1_9NEIS</name>
<gene>
    <name evidence="1" type="ORF">VA599_00535</name>
</gene>
<dbReference type="RefSeq" id="WP_346787319.1">
    <property type="nucleotide sequence ID" value="NZ_JAYFSJ010000001.1"/>
</dbReference>